<organism evidence="3">
    <name type="scientific">Pyricularia oryzae (strain Y34)</name>
    <name type="common">Rice blast fungus</name>
    <name type="synonym">Magnaporthe oryzae</name>
    <dbReference type="NCBI Taxonomy" id="1143189"/>
    <lineage>
        <taxon>Eukaryota</taxon>
        <taxon>Fungi</taxon>
        <taxon>Dikarya</taxon>
        <taxon>Ascomycota</taxon>
        <taxon>Pezizomycotina</taxon>
        <taxon>Sordariomycetes</taxon>
        <taxon>Sordariomycetidae</taxon>
        <taxon>Magnaporthales</taxon>
        <taxon>Pyriculariaceae</taxon>
        <taxon>Pyricularia</taxon>
    </lineage>
</organism>
<evidence type="ECO:0000259" key="2">
    <source>
        <dbReference type="Pfam" id="PF26087"/>
    </source>
</evidence>
<feature type="compositionally biased region" description="Polar residues" evidence="1">
    <location>
        <begin position="358"/>
        <end position="389"/>
    </location>
</feature>
<name>A0AA97PIW8_PYRO3</name>
<feature type="compositionally biased region" description="Low complexity" evidence="1">
    <location>
        <begin position="525"/>
        <end position="536"/>
    </location>
</feature>
<dbReference type="AlphaFoldDB" id="A0AA97PIW8"/>
<evidence type="ECO:0000256" key="1">
    <source>
        <dbReference type="SAM" id="MobiDB-lite"/>
    </source>
</evidence>
<feature type="domain" description="DUF8032" evidence="2">
    <location>
        <begin position="556"/>
        <end position="650"/>
    </location>
</feature>
<feature type="compositionally biased region" description="Low complexity" evidence="1">
    <location>
        <begin position="776"/>
        <end position="787"/>
    </location>
</feature>
<feature type="domain" description="DUF8032" evidence="2">
    <location>
        <begin position="950"/>
        <end position="986"/>
    </location>
</feature>
<accession>A0AA97PIW8</accession>
<feature type="domain" description="DUF8032" evidence="2">
    <location>
        <begin position="835"/>
        <end position="880"/>
    </location>
</feature>
<feature type="compositionally biased region" description="Low complexity" evidence="1">
    <location>
        <begin position="257"/>
        <end position="266"/>
    </location>
</feature>
<feature type="region of interest" description="Disordered" evidence="1">
    <location>
        <begin position="859"/>
        <end position="921"/>
    </location>
</feature>
<gene>
    <name evidence="3" type="ORF">OOU_Y34scaffold00666g90</name>
</gene>
<dbReference type="Pfam" id="PF26087">
    <property type="entry name" value="DUF8032"/>
    <property type="match status" value="3"/>
</dbReference>
<proteinExistence type="predicted"/>
<feature type="region of interest" description="Disordered" evidence="1">
    <location>
        <begin position="665"/>
        <end position="825"/>
    </location>
</feature>
<dbReference type="EMBL" id="JH793700">
    <property type="protein sequence ID" value="ELQ36229.1"/>
    <property type="molecule type" value="Genomic_DNA"/>
</dbReference>
<dbReference type="Proteomes" id="UP000011086">
    <property type="component" value="Unassembled WGS sequence"/>
</dbReference>
<feature type="compositionally biased region" description="Acidic residues" evidence="1">
    <location>
        <begin position="896"/>
        <end position="909"/>
    </location>
</feature>
<reference evidence="3" key="1">
    <citation type="journal article" date="2012" name="PLoS Genet.">
        <title>Comparative analysis of the genomes of two field isolates of the rice blast fungus Magnaporthe oryzae.</title>
        <authorList>
            <person name="Xue M."/>
            <person name="Yang J."/>
            <person name="Li Z."/>
            <person name="Hu S."/>
            <person name="Yao N."/>
            <person name="Dean R.A."/>
            <person name="Zhao W."/>
            <person name="Shen M."/>
            <person name="Zhang H."/>
            <person name="Li C."/>
            <person name="Liu L."/>
            <person name="Cao L."/>
            <person name="Xu X."/>
            <person name="Xing Y."/>
            <person name="Hsiang T."/>
            <person name="Zhang Z."/>
            <person name="Xu J.R."/>
            <person name="Peng Y.L."/>
        </authorList>
    </citation>
    <scope>NUCLEOTIDE SEQUENCE</scope>
    <source>
        <strain evidence="3">Y34</strain>
    </source>
</reference>
<feature type="compositionally biased region" description="Low complexity" evidence="1">
    <location>
        <begin position="403"/>
        <end position="413"/>
    </location>
</feature>
<feature type="compositionally biased region" description="Low complexity" evidence="1">
    <location>
        <begin position="480"/>
        <end position="497"/>
    </location>
</feature>
<dbReference type="PANTHER" id="PTHR22949">
    <property type="entry name" value="WHITE COLLAR 2 PROTEIN WC2"/>
    <property type="match status" value="1"/>
</dbReference>
<protein>
    <recommendedName>
        <fullName evidence="2">DUF8032 domain-containing protein</fullName>
    </recommendedName>
</protein>
<dbReference type="InterPro" id="IPR058345">
    <property type="entry name" value="DUF8032"/>
</dbReference>
<feature type="region of interest" description="Disordered" evidence="1">
    <location>
        <begin position="403"/>
        <end position="538"/>
    </location>
</feature>
<feature type="region of interest" description="Disordered" evidence="1">
    <location>
        <begin position="247"/>
        <end position="389"/>
    </location>
</feature>
<feature type="compositionally biased region" description="Polar residues" evidence="1">
    <location>
        <begin position="323"/>
        <end position="339"/>
    </location>
</feature>
<feature type="compositionally biased region" description="Polar residues" evidence="1">
    <location>
        <begin position="507"/>
        <end position="524"/>
    </location>
</feature>
<evidence type="ECO:0000313" key="3">
    <source>
        <dbReference type="EMBL" id="ELQ36229.1"/>
    </source>
</evidence>
<sequence>MAPYRQAPGQLKEEPNDSLQVTESTIVCMSELSRQGIKCRRRSLTALSDAGLQPQGKCSRFSQVPAWKHPIHVTPRCLMDRFQNAASQKTMDLAKTTGSSNGVKTGKPFQRIAGCYQVVNVQCSSLQHGGLFILWIHLIYIASARSQQTNPGICPFAPFRNRREGQFSARHRKELKCWGNWGVAWSYFVTPAQICIRWRRTGALAHTASHPMHPRRPTHSSTTPPYPCCLSPWLVGPPQCRTPCQHTTLHHHHPHHPQQQGQAPSHIQPHPRPSSIVQQHHPHAPPQQPQHSSAYSSYQHNQQQNQTSGGQHTQDLGYYAHQSPYSTPGATSGYTSADTSEMMAAAMPRPPYPPMSYHTPQSNSPASVASPSGHDQQRSMYGQPTSQLHQQSMYYGQQTAQYPPMPAQAAQSPYGQHPQQSHQNMTSQPSMMMSHNNAAQHQMSQHGHSTQHAQSAMTGSPRHPKIETHSMPPQLSRPGQQQPMTQQPQQMSQQPSMPQQPPMNQPLGQSQPAQNGAPMQNASNVGSGAAGVNPNAAPGPIPATTPLVVRQDQNGVQWIAFEYSRDRVKMEYTIRCDVESVNTDELSAEFKQENCVYPRACVAKEAYRGNRLQYETECNTVGWALAQLNTPLRGKRGLIQRAVDSWRNSNRDPRLRSRRVRRMAKMTTRKTNPMPAGHMAGGPAGPGGPAGMPGGPGSMGPGGGMGKPIMNSMGQMQQHHHHADGHGQEGGEVGDGDSFSDDQHHHHHHQAPPQTGGSQDDVRPSHQFSGYGGYQSGAPSGSSSMPSIHDTLHHGSGHHSSGSGAITARRHSRADAEEPDDLFPDIPEAKKRKFILVEDSDRQSRLRVRVTLDGVDTREIPDSFRKNSSVYPRSYFPREMQSPPPSATGSKFFQDDLSDDPGAEDDGTTDTEGRRAARGARAKAMVRVPMVDGSEGEVAIPRMRRGFRGKEVRLNDLGYRMAWLQSRVFAGRTIFLQRALDCYRNKTRSAIESLMQDVKTVSPHLETRVGKRKWNERMRRSEKKDDTESS</sequence>
<feature type="compositionally biased region" description="Low complexity" evidence="1">
    <location>
        <begin position="289"/>
        <end position="314"/>
    </location>
</feature>
<feature type="region of interest" description="Disordered" evidence="1">
    <location>
        <begin position="1010"/>
        <end position="1030"/>
    </location>
</feature>
<feature type="compositionally biased region" description="Gly residues" evidence="1">
    <location>
        <begin position="679"/>
        <end position="706"/>
    </location>
</feature>
<feature type="compositionally biased region" description="Polar residues" evidence="1">
    <location>
        <begin position="417"/>
        <end position="458"/>
    </location>
</feature>
<dbReference type="PANTHER" id="PTHR22949:SF0">
    <property type="entry name" value="RE27538P"/>
    <property type="match status" value="1"/>
</dbReference>